<dbReference type="InterPro" id="IPR000195">
    <property type="entry name" value="Rab-GAP-TBC_dom"/>
</dbReference>
<reference evidence="2 3" key="1">
    <citation type="journal article" date="2017" name="Plant Biotechnol. J.">
        <title>A comprehensive draft genome sequence for lupin (Lupinus angustifolius), an emerging health food: insights into plant-microbe interactions and legume evolution.</title>
        <authorList>
            <person name="Hane J.K."/>
            <person name="Ming Y."/>
            <person name="Kamphuis L.G."/>
            <person name="Nelson M.N."/>
            <person name="Garg G."/>
            <person name="Atkins C.A."/>
            <person name="Bayer P.E."/>
            <person name="Bravo A."/>
            <person name="Bringans S."/>
            <person name="Cannon S."/>
            <person name="Edwards D."/>
            <person name="Foley R."/>
            <person name="Gao L.L."/>
            <person name="Harrison M.J."/>
            <person name="Huang W."/>
            <person name="Hurgobin B."/>
            <person name="Li S."/>
            <person name="Liu C.W."/>
            <person name="McGrath A."/>
            <person name="Morahan G."/>
            <person name="Murray J."/>
            <person name="Weller J."/>
            <person name="Jian J."/>
            <person name="Singh K.B."/>
        </authorList>
    </citation>
    <scope>NUCLEOTIDE SEQUENCE [LARGE SCALE GENOMIC DNA]</scope>
    <source>
        <strain evidence="3">cv. Tanjil</strain>
        <tissue evidence="2">Whole plant</tissue>
    </source>
</reference>
<keyword evidence="3" id="KW-1185">Reference proteome</keyword>
<evidence type="ECO:0000313" key="3">
    <source>
        <dbReference type="Proteomes" id="UP000188354"/>
    </source>
</evidence>
<dbReference type="PROSITE" id="PS50086">
    <property type="entry name" value="TBC_RABGAP"/>
    <property type="match status" value="1"/>
</dbReference>
<gene>
    <name evidence="2" type="ORF">TanjilG_19785</name>
</gene>
<organism evidence="2 3">
    <name type="scientific">Lupinus angustifolius</name>
    <name type="common">Narrow-leaved blue lupine</name>
    <dbReference type="NCBI Taxonomy" id="3871"/>
    <lineage>
        <taxon>Eukaryota</taxon>
        <taxon>Viridiplantae</taxon>
        <taxon>Streptophyta</taxon>
        <taxon>Embryophyta</taxon>
        <taxon>Tracheophyta</taxon>
        <taxon>Spermatophyta</taxon>
        <taxon>Magnoliopsida</taxon>
        <taxon>eudicotyledons</taxon>
        <taxon>Gunneridae</taxon>
        <taxon>Pentapetalae</taxon>
        <taxon>rosids</taxon>
        <taxon>fabids</taxon>
        <taxon>Fabales</taxon>
        <taxon>Fabaceae</taxon>
        <taxon>Papilionoideae</taxon>
        <taxon>50 kb inversion clade</taxon>
        <taxon>genistoids sensu lato</taxon>
        <taxon>core genistoids</taxon>
        <taxon>Genisteae</taxon>
        <taxon>Lupinus</taxon>
    </lineage>
</organism>
<feature type="domain" description="Rab-GAP TBC" evidence="1">
    <location>
        <begin position="76"/>
        <end position="314"/>
    </location>
</feature>
<dbReference type="EMBL" id="CM007371">
    <property type="protein sequence ID" value="OIW01677.1"/>
    <property type="molecule type" value="Genomic_DNA"/>
</dbReference>
<dbReference type="STRING" id="3871.A0A1J7HIW6"/>
<protein>
    <recommendedName>
        <fullName evidence="1">Rab-GAP TBC domain-containing protein</fullName>
    </recommendedName>
</protein>
<sequence length="425" mass="48660">MIGCGRLWRKVFMMSSGATELNTFYPIRPECHNDVPPTRFKPRAGKTLSARRWHASFSADGRLNIAKVLRRIQRGGVHPSIKGVVWEFLLGCYDPNSTFDERNELMQRRRGQYDMWKAECQKMVPAIGSGKFITTPLIGDDGKPTDPSLISAPTSDTKVLQWMQVLHQIGLDVVRTDRALEFYESEANQAKLWDVLAVFAWLNNDIGYVQGMNDICSPLIILIENEADCFWCFERAMRRLRENFRCSASSMGVQSQLSTLSQIMKTVDPKLHQHLEDLDGGEYLFAFRMLMVLFRREFSFADTLYLWELMWGMEYNPNIFSKYEDPDRTKGKESLSAINDKMLKQYGKFERTNVKTGHTEESCSLAIFLVASVLEIKNRRILNEAKGVDDVVQILGDITSNLDAKKACTEALKIQKKYLSKAKKA</sequence>
<dbReference type="FunFam" id="1.10.8.270:FF:000021">
    <property type="entry name" value="Ypt/Rab-GAP domain of gyp1p superfamily protein"/>
    <property type="match status" value="1"/>
</dbReference>
<dbReference type="SUPFAM" id="SSF47923">
    <property type="entry name" value="Ypt/Rab-GAP domain of gyp1p"/>
    <property type="match status" value="2"/>
</dbReference>
<dbReference type="OrthoDB" id="10264062at2759"/>
<dbReference type="OMA" id="VYAWVDN"/>
<dbReference type="Pfam" id="PF00566">
    <property type="entry name" value="RabGAP-TBC"/>
    <property type="match status" value="1"/>
</dbReference>
<dbReference type="GO" id="GO:0005096">
    <property type="term" value="F:GTPase activator activity"/>
    <property type="evidence" value="ECO:0007669"/>
    <property type="project" value="TreeGrafter"/>
</dbReference>
<dbReference type="PANTHER" id="PTHR22957">
    <property type="entry name" value="TBC1 DOMAIN FAMILY MEMBER GTPASE-ACTIVATING PROTEIN"/>
    <property type="match status" value="1"/>
</dbReference>
<dbReference type="AlphaFoldDB" id="A0A1J7HIW6"/>
<dbReference type="PANTHER" id="PTHR22957:SF533">
    <property type="entry name" value="TBC1 DOMAIN FAMILY MEMBER 15-LIKE ISOFORM X1"/>
    <property type="match status" value="1"/>
</dbReference>
<evidence type="ECO:0000259" key="1">
    <source>
        <dbReference type="PROSITE" id="PS50086"/>
    </source>
</evidence>
<evidence type="ECO:0000313" key="2">
    <source>
        <dbReference type="EMBL" id="OIW01677.1"/>
    </source>
</evidence>
<dbReference type="Gramene" id="OIW01677">
    <property type="protein sequence ID" value="OIW01677"/>
    <property type="gene ID" value="TanjilG_19785"/>
</dbReference>
<name>A0A1J7HIW6_LUPAN</name>
<dbReference type="Gene3D" id="1.10.472.80">
    <property type="entry name" value="Ypt/Rab-GAP domain of gyp1p, domain 3"/>
    <property type="match status" value="1"/>
</dbReference>
<dbReference type="KEGG" id="lang:109359144"/>
<proteinExistence type="predicted"/>
<accession>A0A1J7HIW6</accession>
<dbReference type="Gene3D" id="1.10.8.270">
    <property type="entry name" value="putative rabgap domain of human tbc1 domain family member 14 like domains"/>
    <property type="match status" value="1"/>
</dbReference>
<dbReference type="SMART" id="SM00164">
    <property type="entry name" value="TBC"/>
    <property type="match status" value="1"/>
</dbReference>
<dbReference type="InterPro" id="IPR035969">
    <property type="entry name" value="Rab-GAP_TBC_sf"/>
</dbReference>
<dbReference type="Proteomes" id="UP000188354">
    <property type="component" value="Chromosome LG11"/>
</dbReference>